<gene>
    <name evidence="3" type="ORF">HMN09_00153200</name>
</gene>
<feature type="coiled-coil region" evidence="1">
    <location>
        <begin position="8"/>
        <end position="42"/>
    </location>
</feature>
<name>A0A8H6TS12_MYCCL</name>
<dbReference type="Proteomes" id="UP000613580">
    <property type="component" value="Unassembled WGS sequence"/>
</dbReference>
<keyword evidence="1" id="KW-0175">Coiled coil</keyword>
<evidence type="ECO:0000256" key="1">
    <source>
        <dbReference type="SAM" id="Coils"/>
    </source>
</evidence>
<proteinExistence type="predicted"/>
<dbReference type="OrthoDB" id="3056219at2759"/>
<protein>
    <submittedName>
        <fullName evidence="3">Uncharacterized protein</fullName>
    </submittedName>
</protein>
<sequence length="350" mass="38002">MSAATVKTLALTDLLARMQAQLDAAEKEEKRVCAELEEADRAEPDVAAMSLLKSRLQMNDRMAEMKIKAEGGVDALATPEELKEILRLEMEVETMEAELFASKAKEQVAKPVKKNGAAAKRPRSPSPKPSGSKTVPRDDPNAGGRTPTPKPKPKPQGKTTPSSSTSVFPAKNKAERIVIDWANYALPRPPLGNDWGEFYEKADLFDLAKAEARVKSGKDPRLSVRNTSVSYGKVIAPEPPCTRCVKLDMPCLWIDVPEPTHNMPNVRCITCREFDAGLCKKSEPGTKAHAYTAAVMEYHNIAIALGERAGLWMGEGVPELDIIPRPTWEAGLSAASGSGGKRTTRNSLAS</sequence>
<comment type="caution">
    <text evidence="3">The sequence shown here is derived from an EMBL/GenBank/DDBJ whole genome shotgun (WGS) entry which is preliminary data.</text>
</comment>
<keyword evidence="4" id="KW-1185">Reference proteome</keyword>
<feature type="compositionally biased region" description="Low complexity" evidence="2">
    <location>
        <begin position="156"/>
        <end position="166"/>
    </location>
</feature>
<evidence type="ECO:0000313" key="3">
    <source>
        <dbReference type="EMBL" id="KAF7320680.1"/>
    </source>
</evidence>
<organism evidence="3 4">
    <name type="scientific">Mycena chlorophos</name>
    <name type="common">Agaric fungus</name>
    <name type="synonym">Agaricus chlorophos</name>
    <dbReference type="NCBI Taxonomy" id="658473"/>
    <lineage>
        <taxon>Eukaryota</taxon>
        <taxon>Fungi</taxon>
        <taxon>Dikarya</taxon>
        <taxon>Basidiomycota</taxon>
        <taxon>Agaricomycotina</taxon>
        <taxon>Agaricomycetes</taxon>
        <taxon>Agaricomycetidae</taxon>
        <taxon>Agaricales</taxon>
        <taxon>Marasmiineae</taxon>
        <taxon>Mycenaceae</taxon>
        <taxon>Mycena</taxon>
    </lineage>
</organism>
<feature type="region of interest" description="Disordered" evidence="2">
    <location>
        <begin position="108"/>
        <end position="169"/>
    </location>
</feature>
<evidence type="ECO:0000256" key="2">
    <source>
        <dbReference type="SAM" id="MobiDB-lite"/>
    </source>
</evidence>
<dbReference type="EMBL" id="JACAZE010000002">
    <property type="protein sequence ID" value="KAF7320680.1"/>
    <property type="molecule type" value="Genomic_DNA"/>
</dbReference>
<reference evidence="3" key="1">
    <citation type="submission" date="2020-05" db="EMBL/GenBank/DDBJ databases">
        <title>Mycena genomes resolve the evolution of fungal bioluminescence.</title>
        <authorList>
            <person name="Tsai I.J."/>
        </authorList>
    </citation>
    <scope>NUCLEOTIDE SEQUENCE</scope>
    <source>
        <strain evidence="3">110903Hualien_Pintung</strain>
    </source>
</reference>
<evidence type="ECO:0000313" key="4">
    <source>
        <dbReference type="Proteomes" id="UP000613580"/>
    </source>
</evidence>
<dbReference type="AlphaFoldDB" id="A0A8H6TS12"/>
<accession>A0A8H6TS12</accession>